<gene>
    <name evidence="9" type="ORF">GGQ83_000823</name>
</gene>
<feature type="domain" description="Cytochrome c" evidence="8">
    <location>
        <begin position="22"/>
        <end position="99"/>
    </location>
</feature>
<evidence type="ECO:0000256" key="7">
    <source>
        <dbReference type="SAM" id="SignalP"/>
    </source>
</evidence>
<evidence type="ECO:0000256" key="5">
    <source>
        <dbReference type="ARBA" id="ARBA00023004"/>
    </source>
</evidence>
<evidence type="ECO:0000259" key="8">
    <source>
        <dbReference type="PROSITE" id="PS51007"/>
    </source>
</evidence>
<accession>A0A840A8H4</accession>
<dbReference type="PANTHER" id="PTHR33751:SF9">
    <property type="entry name" value="CYTOCHROME C4"/>
    <property type="match status" value="1"/>
</dbReference>
<dbReference type="EMBL" id="JACIDJ010000001">
    <property type="protein sequence ID" value="MBB3897397.1"/>
    <property type="molecule type" value="Genomic_DNA"/>
</dbReference>
<evidence type="ECO:0000256" key="2">
    <source>
        <dbReference type="ARBA" id="ARBA00022617"/>
    </source>
</evidence>
<organism evidence="9 10">
    <name type="scientific">Roseococcus suduntuyensis</name>
    <dbReference type="NCBI Taxonomy" id="455361"/>
    <lineage>
        <taxon>Bacteria</taxon>
        <taxon>Pseudomonadati</taxon>
        <taxon>Pseudomonadota</taxon>
        <taxon>Alphaproteobacteria</taxon>
        <taxon>Acetobacterales</taxon>
        <taxon>Roseomonadaceae</taxon>
        <taxon>Roseococcus</taxon>
    </lineage>
</organism>
<feature type="chain" id="PRO_5033060316" evidence="7">
    <location>
        <begin position="22"/>
        <end position="99"/>
    </location>
</feature>
<dbReference type="GO" id="GO:0020037">
    <property type="term" value="F:heme binding"/>
    <property type="evidence" value="ECO:0007669"/>
    <property type="project" value="InterPro"/>
</dbReference>
<evidence type="ECO:0000313" key="10">
    <source>
        <dbReference type="Proteomes" id="UP000553193"/>
    </source>
</evidence>
<evidence type="ECO:0000256" key="4">
    <source>
        <dbReference type="ARBA" id="ARBA00022982"/>
    </source>
</evidence>
<reference evidence="9 10" key="1">
    <citation type="submission" date="2020-08" db="EMBL/GenBank/DDBJ databases">
        <title>Genomic Encyclopedia of Type Strains, Phase IV (KMG-IV): sequencing the most valuable type-strain genomes for metagenomic binning, comparative biology and taxonomic classification.</title>
        <authorList>
            <person name="Goeker M."/>
        </authorList>
    </citation>
    <scope>NUCLEOTIDE SEQUENCE [LARGE SCALE GENOMIC DNA]</scope>
    <source>
        <strain evidence="9 10">DSM 19979</strain>
    </source>
</reference>
<dbReference type="GO" id="GO:0046872">
    <property type="term" value="F:metal ion binding"/>
    <property type="evidence" value="ECO:0007669"/>
    <property type="project" value="UniProtKB-KW"/>
</dbReference>
<keyword evidence="4" id="KW-0249">Electron transport</keyword>
<keyword evidence="2 6" id="KW-0349">Heme</keyword>
<keyword evidence="5 6" id="KW-0408">Iron</keyword>
<sequence length="99" mass="10139">MIQLRRLTLALPILLAAPALAQPASNGPLLAQACLGCHGPGAAGQDGVPAIAGRPAPELVAQMTAFRANERPGTIMGRIARGYTPEEITAVAAYLAQAR</sequence>
<dbReference type="GO" id="GO:0009055">
    <property type="term" value="F:electron transfer activity"/>
    <property type="evidence" value="ECO:0007669"/>
    <property type="project" value="InterPro"/>
</dbReference>
<evidence type="ECO:0000256" key="3">
    <source>
        <dbReference type="ARBA" id="ARBA00022723"/>
    </source>
</evidence>
<dbReference type="SUPFAM" id="SSF46626">
    <property type="entry name" value="Cytochrome c"/>
    <property type="match status" value="1"/>
</dbReference>
<keyword evidence="10" id="KW-1185">Reference proteome</keyword>
<evidence type="ECO:0000313" key="9">
    <source>
        <dbReference type="EMBL" id="MBB3897397.1"/>
    </source>
</evidence>
<evidence type="ECO:0000256" key="6">
    <source>
        <dbReference type="PROSITE-ProRule" id="PRU00433"/>
    </source>
</evidence>
<proteinExistence type="predicted"/>
<dbReference type="Pfam" id="PF00034">
    <property type="entry name" value="Cytochrom_C"/>
    <property type="match status" value="1"/>
</dbReference>
<comment type="caution">
    <text evidence="9">The sequence shown here is derived from an EMBL/GenBank/DDBJ whole genome shotgun (WGS) entry which is preliminary data.</text>
</comment>
<keyword evidence="7" id="KW-0732">Signal</keyword>
<name>A0A840A8H4_9PROT</name>
<dbReference type="PANTHER" id="PTHR33751">
    <property type="entry name" value="CBB3-TYPE CYTOCHROME C OXIDASE SUBUNIT FIXP"/>
    <property type="match status" value="1"/>
</dbReference>
<dbReference type="PROSITE" id="PS51007">
    <property type="entry name" value="CYTC"/>
    <property type="match status" value="1"/>
</dbReference>
<protein>
    <submittedName>
        <fullName evidence="9">Sulfide dehydrogenase cytochrome subunit</fullName>
    </submittedName>
</protein>
<feature type="signal peptide" evidence="7">
    <location>
        <begin position="1"/>
        <end position="21"/>
    </location>
</feature>
<dbReference type="InterPro" id="IPR009056">
    <property type="entry name" value="Cyt_c-like_dom"/>
</dbReference>
<dbReference type="AlphaFoldDB" id="A0A840A8H4"/>
<dbReference type="Gene3D" id="1.10.760.10">
    <property type="entry name" value="Cytochrome c-like domain"/>
    <property type="match status" value="1"/>
</dbReference>
<dbReference type="RefSeq" id="WP_184382316.1">
    <property type="nucleotide sequence ID" value="NZ_JACIDJ010000001.1"/>
</dbReference>
<dbReference type="Proteomes" id="UP000553193">
    <property type="component" value="Unassembled WGS sequence"/>
</dbReference>
<dbReference type="PROSITE" id="PS51257">
    <property type="entry name" value="PROKAR_LIPOPROTEIN"/>
    <property type="match status" value="1"/>
</dbReference>
<keyword evidence="3 6" id="KW-0479">Metal-binding</keyword>
<keyword evidence="1" id="KW-0813">Transport</keyword>
<dbReference type="InterPro" id="IPR036909">
    <property type="entry name" value="Cyt_c-like_dom_sf"/>
</dbReference>
<dbReference type="InterPro" id="IPR050597">
    <property type="entry name" value="Cytochrome_c_Oxidase_Subunit"/>
</dbReference>
<evidence type="ECO:0000256" key="1">
    <source>
        <dbReference type="ARBA" id="ARBA00022448"/>
    </source>
</evidence>